<evidence type="ECO:0000313" key="5">
    <source>
        <dbReference type="Proteomes" id="UP001289615"/>
    </source>
</evidence>
<name>A0AAJ5UUL3_9BACI</name>
<keyword evidence="1" id="KW-1133">Transmembrane helix</keyword>
<protein>
    <submittedName>
        <fullName evidence="3">Uncharacterized protein</fullName>
    </submittedName>
</protein>
<accession>A0AAJ5UUL3</accession>
<evidence type="ECO:0000313" key="2">
    <source>
        <dbReference type="EMBL" id="MEA0977903.1"/>
    </source>
</evidence>
<dbReference type="EMBL" id="CP113527">
    <property type="protein sequence ID" value="WDV08019.1"/>
    <property type="molecule type" value="Genomic_DNA"/>
</dbReference>
<feature type="transmembrane region" description="Helical" evidence="1">
    <location>
        <begin position="89"/>
        <end position="109"/>
    </location>
</feature>
<reference evidence="2 5" key="2">
    <citation type="submission" date="2023-12" db="EMBL/GenBank/DDBJ databases">
        <title>Genome comparison identifies genes involved in endophytic behavior of Lysinibacillus irui and provides insights into its role as a plant-growth promoting bacterium.</title>
        <authorList>
            <person name="Hilario S."/>
            <person name="Matos I."/>
            <person name="Goncalves M.F.M."/>
            <person name="Pardo C.A."/>
            <person name="Santos M.J."/>
        </authorList>
    </citation>
    <scope>NUCLEOTIDE SEQUENCE [LARGE SCALE GENOMIC DNA]</scope>
    <source>
        <strain evidence="2 5">B3</strain>
    </source>
</reference>
<keyword evidence="5" id="KW-1185">Reference proteome</keyword>
<dbReference type="EMBL" id="JAXUIA010000013">
    <property type="protein sequence ID" value="MEA0977903.1"/>
    <property type="molecule type" value="Genomic_DNA"/>
</dbReference>
<evidence type="ECO:0000313" key="4">
    <source>
        <dbReference type="Proteomes" id="UP001219585"/>
    </source>
</evidence>
<dbReference type="AlphaFoldDB" id="A0AAJ5UUL3"/>
<dbReference type="KEGG" id="liu:OU989_05900"/>
<organism evidence="3 4">
    <name type="scientific">Lysinibacillus irui</name>
    <dbReference type="NCBI Taxonomy" id="2998077"/>
    <lineage>
        <taxon>Bacteria</taxon>
        <taxon>Bacillati</taxon>
        <taxon>Bacillota</taxon>
        <taxon>Bacilli</taxon>
        <taxon>Bacillales</taxon>
        <taxon>Bacillaceae</taxon>
        <taxon>Lysinibacillus</taxon>
    </lineage>
</organism>
<reference evidence="3" key="1">
    <citation type="submission" date="2022-11" db="EMBL/GenBank/DDBJ databases">
        <title>Lysinibacillus irui.</title>
        <authorList>
            <person name="Akintayo S.O."/>
        </authorList>
    </citation>
    <scope>NUCLEOTIDE SEQUENCE</scope>
    <source>
        <strain evidence="3">IRB4-01</strain>
    </source>
</reference>
<keyword evidence="1" id="KW-0472">Membrane</keyword>
<evidence type="ECO:0000256" key="1">
    <source>
        <dbReference type="SAM" id="Phobius"/>
    </source>
</evidence>
<gene>
    <name evidence="3" type="ORF">OU989_05900</name>
    <name evidence="2" type="ORF">U6C28_16465</name>
</gene>
<proteinExistence type="predicted"/>
<sequence length="195" mass="22526">MRSVSVETNSRQIQLGIIIVLFLSSLIIPVILLFPIQEWFYRPKEVYYFEPYLQAYIIFMAALLFMALALLINYLIIPETKKGKSIQRGILITSFLIALIFIALSFNHYKVMDSNGIHMNQFFSLKEDFVAWEEIVKAEQVNVKKDGATKPERLVFTLKDGSTIEEPTSTKLMLAKNFISFELNQRGLTIENVFE</sequence>
<dbReference type="Proteomes" id="UP001219585">
    <property type="component" value="Chromosome"/>
</dbReference>
<feature type="transmembrane region" description="Helical" evidence="1">
    <location>
        <begin position="12"/>
        <end position="36"/>
    </location>
</feature>
<feature type="transmembrane region" description="Helical" evidence="1">
    <location>
        <begin position="56"/>
        <end position="77"/>
    </location>
</feature>
<evidence type="ECO:0000313" key="3">
    <source>
        <dbReference type="EMBL" id="WDV08019.1"/>
    </source>
</evidence>
<dbReference type="Proteomes" id="UP001289615">
    <property type="component" value="Unassembled WGS sequence"/>
</dbReference>
<keyword evidence="1" id="KW-0812">Transmembrane</keyword>
<dbReference type="RefSeq" id="WP_274796188.1">
    <property type="nucleotide sequence ID" value="NZ_CP113527.1"/>
</dbReference>